<evidence type="ECO:0000313" key="1">
    <source>
        <dbReference type="EMBL" id="KAL1524502.1"/>
    </source>
</evidence>
<proteinExistence type="predicted"/>
<dbReference type="Proteomes" id="UP001515480">
    <property type="component" value="Unassembled WGS sequence"/>
</dbReference>
<comment type="caution">
    <text evidence="1">The sequence shown here is derived from an EMBL/GenBank/DDBJ whole genome shotgun (WGS) entry which is preliminary data.</text>
</comment>
<reference evidence="1 2" key="1">
    <citation type="journal article" date="2024" name="Science">
        <title>Giant polyketide synthase enzymes in the biosynthesis of giant marine polyether toxins.</title>
        <authorList>
            <person name="Fallon T.R."/>
            <person name="Shende V.V."/>
            <person name="Wierzbicki I.H."/>
            <person name="Pendleton A.L."/>
            <person name="Watervoot N.F."/>
            <person name="Auber R.P."/>
            <person name="Gonzalez D.J."/>
            <person name="Wisecaver J.H."/>
            <person name="Moore B.S."/>
        </authorList>
    </citation>
    <scope>NUCLEOTIDE SEQUENCE [LARGE SCALE GENOMIC DNA]</scope>
    <source>
        <strain evidence="1 2">12B1</strain>
    </source>
</reference>
<name>A0AB34JUA0_PRYPA</name>
<sequence length="90" mass="10612">MLICPICDEDRYKDNEDVAKLFHEMRDEHRIAVCSTEWLTGQKLTGVGFKRLRDDAECVCFETVPSGYEGRQRGSLFPFQDLRREARHWC</sequence>
<evidence type="ECO:0000313" key="2">
    <source>
        <dbReference type="Proteomes" id="UP001515480"/>
    </source>
</evidence>
<keyword evidence="2" id="KW-1185">Reference proteome</keyword>
<gene>
    <name evidence="1" type="ORF">AB1Y20_019396</name>
</gene>
<accession>A0AB34JUA0</accession>
<protein>
    <submittedName>
        <fullName evidence="1">Uncharacterized protein</fullName>
    </submittedName>
</protein>
<dbReference type="AlphaFoldDB" id="A0AB34JUA0"/>
<organism evidence="1 2">
    <name type="scientific">Prymnesium parvum</name>
    <name type="common">Toxic golden alga</name>
    <dbReference type="NCBI Taxonomy" id="97485"/>
    <lineage>
        <taxon>Eukaryota</taxon>
        <taxon>Haptista</taxon>
        <taxon>Haptophyta</taxon>
        <taxon>Prymnesiophyceae</taxon>
        <taxon>Prymnesiales</taxon>
        <taxon>Prymnesiaceae</taxon>
        <taxon>Prymnesium</taxon>
    </lineage>
</organism>
<dbReference type="EMBL" id="JBGBPQ010000005">
    <property type="protein sequence ID" value="KAL1524502.1"/>
    <property type="molecule type" value="Genomic_DNA"/>
</dbReference>